<proteinExistence type="predicted"/>
<sequence length="180" mass="20875">MVPTVLVPLFDYHARHWLLLQVDLRRRCVCVRFLPPSKAKDKHERKMLVDRVVKISSLKVVVALAVMKTDIYTNALMWDLIHVDFPQQDKYVMNFHLHIWYALCLISSNTNIPTMIWFYSGHDCGVFVMIFMDILALTLSAVVRCVVLLPIIDALHCEELCQFTYLCVHHLLLSCLPGHV</sequence>
<name>A0A9Q1QI22_9CARY</name>
<comment type="caution">
    <text evidence="5">The sequence shown here is derived from an EMBL/GenBank/DDBJ whole genome shotgun (WGS) entry which is preliminary data.</text>
</comment>
<keyword evidence="3" id="KW-0472">Membrane</keyword>
<evidence type="ECO:0000256" key="3">
    <source>
        <dbReference type="SAM" id="Phobius"/>
    </source>
</evidence>
<evidence type="ECO:0000259" key="4">
    <source>
        <dbReference type="PROSITE" id="PS50600"/>
    </source>
</evidence>
<dbReference type="Gene3D" id="3.40.395.10">
    <property type="entry name" value="Adenoviral Proteinase, Chain A"/>
    <property type="match status" value="1"/>
</dbReference>
<keyword evidence="1" id="KW-0645">Protease</keyword>
<feature type="transmembrane region" description="Helical" evidence="3">
    <location>
        <begin position="126"/>
        <end position="152"/>
    </location>
</feature>
<evidence type="ECO:0000256" key="1">
    <source>
        <dbReference type="ARBA" id="ARBA00022670"/>
    </source>
</evidence>
<keyword evidence="3" id="KW-1133">Transmembrane helix</keyword>
<dbReference type="PROSITE" id="PS50600">
    <property type="entry name" value="ULP_PROTEASE"/>
    <property type="match status" value="1"/>
</dbReference>
<accession>A0A9Q1QI22</accession>
<evidence type="ECO:0000313" key="5">
    <source>
        <dbReference type="EMBL" id="KAJ8443353.1"/>
    </source>
</evidence>
<dbReference type="InterPro" id="IPR003653">
    <property type="entry name" value="Peptidase_C48_C"/>
</dbReference>
<dbReference type="EMBL" id="JAKOGI010000121">
    <property type="protein sequence ID" value="KAJ8443353.1"/>
    <property type="molecule type" value="Genomic_DNA"/>
</dbReference>
<gene>
    <name evidence="5" type="ORF">Cgig2_015834</name>
</gene>
<feature type="transmembrane region" description="Helical" evidence="3">
    <location>
        <begin position="99"/>
        <end position="119"/>
    </location>
</feature>
<dbReference type="GO" id="GO:0006508">
    <property type="term" value="P:proteolysis"/>
    <property type="evidence" value="ECO:0007669"/>
    <property type="project" value="UniProtKB-KW"/>
</dbReference>
<keyword evidence="6" id="KW-1185">Reference proteome</keyword>
<dbReference type="AlphaFoldDB" id="A0A9Q1QI22"/>
<reference evidence="5" key="1">
    <citation type="submission" date="2022-04" db="EMBL/GenBank/DDBJ databases">
        <title>Carnegiea gigantea Genome sequencing and assembly v2.</title>
        <authorList>
            <person name="Copetti D."/>
            <person name="Sanderson M.J."/>
            <person name="Burquez A."/>
            <person name="Wojciechowski M.F."/>
        </authorList>
    </citation>
    <scope>NUCLEOTIDE SEQUENCE</scope>
    <source>
        <strain evidence="5">SGP5-SGP5p</strain>
        <tissue evidence="5">Aerial part</tissue>
    </source>
</reference>
<keyword evidence="2" id="KW-0378">Hydrolase</keyword>
<dbReference type="GO" id="GO:0008234">
    <property type="term" value="F:cysteine-type peptidase activity"/>
    <property type="evidence" value="ECO:0007669"/>
    <property type="project" value="InterPro"/>
</dbReference>
<organism evidence="5 6">
    <name type="scientific">Carnegiea gigantea</name>
    <dbReference type="NCBI Taxonomy" id="171969"/>
    <lineage>
        <taxon>Eukaryota</taxon>
        <taxon>Viridiplantae</taxon>
        <taxon>Streptophyta</taxon>
        <taxon>Embryophyta</taxon>
        <taxon>Tracheophyta</taxon>
        <taxon>Spermatophyta</taxon>
        <taxon>Magnoliopsida</taxon>
        <taxon>eudicotyledons</taxon>
        <taxon>Gunneridae</taxon>
        <taxon>Pentapetalae</taxon>
        <taxon>Caryophyllales</taxon>
        <taxon>Cactineae</taxon>
        <taxon>Cactaceae</taxon>
        <taxon>Cactoideae</taxon>
        <taxon>Echinocereeae</taxon>
        <taxon>Carnegiea</taxon>
    </lineage>
</organism>
<keyword evidence="3" id="KW-0812">Transmembrane</keyword>
<feature type="domain" description="Ubiquitin-like protease family profile" evidence="4">
    <location>
        <begin position="1"/>
        <end position="135"/>
    </location>
</feature>
<dbReference type="Proteomes" id="UP001153076">
    <property type="component" value="Unassembled WGS sequence"/>
</dbReference>
<protein>
    <recommendedName>
        <fullName evidence="4">Ubiquitin-like protease family profile domain-containing protein</fullName>
    </recommendedName>
</protein>
<evidence type="ECO:0000313" key="6">
    <source>
        <dbReference type="Proteomes" id="UP001153076"/>
    </source>
</evidence>
<evidence type="ECO:0000256" key="2">
    <source>
        <dbReference type="ARBA" id="ARBA00022801"/>
    </source>
</evidence>
<dbReference type="OrthoDB" id="1694156at2759"/>